<dbReference type="PANTHER" id="PTHR13244:SF7">
    <property type="entry name" value="ZINC FINGER MYND DOMAIN-CONTAINING PROTEIN 10"/>
    <property type="match status" value="1"/>
</dbReference>
<evidence type="ECO:0000313" key="2">
    <source>
        <dbReference type="Proteomes" id="UP000186922"/>
    </source>
</evidence>
<evidence type="ECO:0000313" key="1">
    <source>
        <dbReference type="EMBL" id="GAU99038.1"/>
    </source>
</evidence>
<dbReference type="AlphaFoldDB" id="A0A1D1VKM4"/>
<dbReference type="GO" id="GO:0036159">
    <property type="term" value="P:inner dynein arm assembly"/>
    <property type="evidence" value="ECO:0007669"/>
    <property type="project" value="TreeGrafter"/>
</dbReference>
<dbReference type="STRING" id="947166.A0A1D1VKM4"/>
<dbReference type="EMBL" id="BDGG01000005">
    <property type="protein sequence ID" value="GAU99038.1"/>
    <property type="molecule type" value="Genomic_DNA"/>
</dbReference>
<accession>A0A1D1VKM4</accession>
<dbReference type="GO" id="GO:0034451">
    <property type="term" value="C:centriolar satellite"/>
    <property type="evidence" value="ECO:0007669"/>
    <property type="project" value="TreeGrafter"/>
</dbReference>
<name>A0A1D1VKM4_RAMVA</name>
<comment type="caution">
    <text evidence="1">The sequence shown here is derived from an EMBL/GenBank/DDBJ whole genome shotgun (WGS) entry which is preliminary data.</text>
</comment>
<reference evidence="1 2" key="1">
    <citation type="journal article" date="2016" name="Nat. Commun.">
        <title>Extremotolerant tardigrade genome and improved radiotolerance of human cultured cells by tardigrade-unique protein.</title>
        <authorList>
            <person name="Hashimoto T."/>
            <person name="Horikawa D.D."/>
            <person name="Saito Y."/>
            <person name="Kuwahara H."/>
            <person name="Kozuka-Hata H."/>
            <person name="Shin-I T."/>
            <person name="Minakuchi Y."/>
            <person name="Ohishi K."/>
            <person name="Motoyama A."/>
            <person name="Aizu T."/>
            <person name="Enomoto A."/>
            <person name="Kondo K."/>
            <person name="Tanaka S."/>
            <person name="Hara Y."/>
            <person name="Koshikawa S."/>
            <person name="Sagara H."/>
            <person name="Miura T."/>
            <person name="Yokobori S."/>
            <person name="Miyagawa K."/>
            <person name="Suzuki Y."/>
            <person name="Kubo T."/>
            <person name="Oyama M."/>
            <person name="Kohara Y."/>
            <person name="Fujiyama A."/>
            <person name="Arakawa K."/>
            <person name="Katayama T."/>
            <person name="Toyoda A."/>
            <person name="Kunieda T."/>
        </authorList>
    </citation>
    <scope>NUCLEOTIDE SEQUENCE [LARGE SCALE GENOMIC DNA]</scope>
    <source>
        <strain evidence="1 2">YOKOZUNA-1</strain>
    </source>
</reference>
<sequence>MADDGKTEVLYYSEVESYIENLQRFPLNEIGTLKRDEEAFTKRIFRRHSQGAASLDEGPLTLKAQKEDIDVILSVKAVGILGHLIQHASVLSLSALTRMVDHHDLPILLAGLLDNNPWTIRNGKQTFKFVNGEWRLIDTEDYFLLTQTEGQLWIALHQILLHPEFIPKYYLNEFRKNRLLRMQSLLNEALLDQLPALADLQRYLHTLTFMQTPMPKKGLIIEQTPFIRERLLRSGDEMKWKTLASSYVQSILSDEGMLKNIAQRCVTITPSQS</sequence>
<dbReference type="GO" id="GO:0036158">
    <property type="term" value="P:outer dynein arm assembly"/>
    <property type="evidence" value="ECO:0007669"/>
    <property type="project" value="TreeGrafter"/>
</dbReference>
<dbReference type="GO" id="GO:0005737">
    <property type="term" value="C:cytoplasm"/>
    <property type="evidence" value="ECO:0007669"/>
    <property type="project" value="TreeGrafter"/>
</dbReference>
<dbReference type="PANTHER" id="PTHR13244">
    <property type="entry name" value="ZINC FINGER MYND DOMAIN CONTAINING PROTEIN 10"/>
    <property type="match status" value="1"/>
</dbReference>
<dbReference type="OrthoDB" id="432970at2759"/>
<keyword evidence="2" id="KW-1185">Reference proteome</keyword>
<gene>
    <name evidence="1" type="primary">RvY_10094-1</name>
    <name evidence="1" type="synonym">RvY_10094.1</name>
    <name evidence="1" type="ORF">RvY_10094</name>
</gene>
<protein>
    <submittedName>
        <fullName evidence="1">Uncharacterized protein</fullName>
    </submittedName>
</protein>
<proteinExistence type="predicted"/>
<dbReference type="Proteomes" id="UP000186922">
    <property type="component" value="Unassembled WGS sequence"/>
</dbReference>
<dbReference type="GO" id="GO:0044458">
    <property type="term" value="P:motile cilium assembly"/>
    <property type="evidence" value="ECO:0007669"/>
    <property type="project" value="TreeGrafter"/>
</dbReference>
<organism evidence="1 2">
    <name type="scientific">Ramazzottius varieornatus</name>
    <name type="common">Water bear</name>
    <name type="synonym">Tardigrade</name>
    <dbReference type="NCBI Taxonomy" id="947166"/>
    <lineage>
        <taxon>Eukaryota</taxon>
        <taxon>Metazoa</taxon>
        <taxon>Ecdysozoa</taxon>
        <taxon>Tardigrada</taxon>
        <taxon>Eutardigrada</taxon>
        <taxon>Parachela</taxon>
        <taxon>Hypsibioidea</taxon>
        <taxon>Ramazzottiidae</taxon>
        <taxon>Ramazzottius</taxon>
    </lineage>
</organism>
<dbReference type="InterPro" id="IPR052298">
    <property type="entry name" value="ZMYND10"/>
</dbReference>